<sequence>MAELSDDVLEEAAHRGETLLVEDLVSLAERAHDDEPGIERDRLTTYAEALAERRDVDFDLQAFDKGVADRLTDAETWTDRDRLYELGDGRLSLYPAEWHAALGGSTDVAEYIAFLERDAPEFVLDRGTAEVGPGIPQQKLLDIVAVVGRVDRETARAALADARDAGEVVEDADQHPQAGVYLRDEAETYRDGTLDG</sequence>
<dbReference type="EMBL" id="JBHUDJ010000001">
    <property type="protein sequence ID" value="MFD1585807.1"/>
    <property type="molecule type" value="Genomic_DNA"/>
</dbReference>
<organism evidence="2 3">
    <name type="scientific">Halorientalis brevis</name>
    <dbReference type="NCBI Taxonomy" id="1126241"/>
    <lineage>
        <taxon>Archaea</taxon>
        <taxon>Methanobacteriati</taxon>
        <taxon>Methanobacteriota</taxon>
        <taxon>Stenosarchaea group</taxon>
        <taxon>Halobacteria</taxon>
        <taxon>Halobacteriales</taxon>
        <taxon>Haloarculaceae</taxon>
        <taxon>Halorientalis</taxon>
    </lineage>
</organism>
<feature type="compositionally biased region" description="Basic and acidic residues" evidence="1">
    <location>
        <begin position="182"/>
        <end position="196"/>
    </location>
</feature>
<feature type="region of interest" description="Disordered" evidence="1">
    <location>
        <begin position="163"/>
        <end position="196"/>
    </location>
</feature>
<comment type="caution">
    <text evidence="2">The sequence shown here is derived from an EMBL/GenBank/DDBJ whole genome shotgun (WGS) entry which is preliminary data.</text>
</comment>
<accession>A0ABD6C952</accession>
<evidence type="ECO:0000313" key="2">
    <source>
        <dbReference type="EMBL" id="MFD1585807.1"/>
    </source>
</evidence>
<dbReference type="AlphaFoldDB" id="A0ABD6C952"/>
<keyword evidence="3" id="KW-1185">Reference proteome</keyword>
<protein>
    <submittedName>
        <fullName evidence="2">Uncharacterized protein</fullName>
    </submittedName>
</protein>
<evidence type="ECO:0000256" key="1">
    <source>
        <dbReference type="SAM" id="MobiDB-lite"/>
    </source>
</evidence>
<gene>
    <name evidence="2" type="ORF">ACFR9U_02335</name>
</gene>
<name>A0ABD6C952_9EURY</name>
<evidence type="ECO:0000313" key="3">
    <source>
        <dbReference type="Proteomes" id="UP001597119"/>
    </source>
</evidence>
<proteinExistence type="predicted"/>
<dbReference type="RefSeq" id="WP_247377081.1">
    <property type="nucleotide sequence ID" value="NZ_JALLGV010000003.1"/>
</dbReference>
<dbReference type="Proteomes" id="UP001597119">
    <property type="component" value="Unassembled WGS sequence"/>
</dbReference>
<reference evidence="2 3" key="1">
    <citation type="journal article" date="2019" name="Int. J. Syst. Evol. Microbiol.">
        <title>The Global Catalogue of Microorganisms (GCM) 10K type strain sequencing project: providing services to taxonomists for standard genome sequencing and annotation.</title>
        <authorList>
            <consortium name="The Broad Institute Genomics Platform"/>
            <consortium name="The Broad Institute Genome Sequencing Center for Infectious Disease"/>
            <person name="Wu L."/>
            <person name="Ma J."/>
        </authorList>
    </citation>
    <scope>NUCLEOTIDE SEQUENCE [LARGE SCALE GENOMIC DNA]</scope>
    <source>
        <strain evidence="2 3">CGMCC 1.12125</strain>
    </source>
</reference>